<dbReference type="Pfam" id="PF24681">
    <property type="entry name" value="Kelch_KLHDC2_KLHL20_DRC7"/>
    <property type="match status" value="1"/>
</dbReference>
<dbReference type="SUPFAM" id="SSF117281">
    <property type="entry name" value="Kelch motif"/>
    <property type="match status" value="1"/>
</dbReference>
<organism evidence="5 6">
    <name type="scientific">Emiliania huxleyi (strain CCMP1516)</name>
    <dbReference type="NCBI Taxonomy" id="280463"/>
    <lineage>
        <taxon>Eukaryota</taxon>
        <taxon>Haptista</taxon>
        <taxon>Haptophyta</taxon>
        <taxon>Prymnesiophyceae</taxon>
        <taxon>Isochrysidales</taxon>
        <taxon>Noelaerhabdaceae</taxon>
        <taxon>Emiliania</taxon>
    </lineage>
</organism>
<keyword evidence="3" id="KW-0175">Coiled coil</keyword>
<evidence type="ECO:0000313" key="5">
    <source>
        <dbReference type="EnsemblProtists" id="EOD32333"/>
    </source>
</evidence>
<sequence length="320" mass="33584">MVASEAEAGWERLEAGGVPPTMRHGLACAALRTRDRALLYVFGGIDAAARLGSGGAGSADEYLDDLHVLDATDGAMTWRRLLRGASASWPQRRAFHTATAIDSRAFLVFGGATAPPKRPRRRSRASSGAAADEGNPVSYLNDVWQFRGEDQAWVCVESRGEPPPARGAHAAALVSAPPRLLVHGGCGEGGAVLDDLWLLSARAGADAALSGARTELATARKREAALSTELEAARAAAASHQTAAEARSREALELRQQLHAQKQAVRAAEGRLSRLPGSARALAERLSDLCEPIEAALHELNAAHAPSIERGDGSRGTGSF</sequence>
<name>A0A0D3K998_EMIH1</name>
<dbReference type="KEGG" id="ehx:EMIHUDRAFT_112460"/>
<accession>A0A0D3K998</accession>
<keyword evidence="1" id="KW-0880">Kelch repeat</keyword>
<dbReference type="STRING" id="2903.R1DA52"/>
<dbReference type="AlphaFoldDB" id="A0A0D3K998"/>
<dbReference type="Gene3D" id="2.120.10.80">
    <property type="entry name" value="Kelch-type beta propeller"/>
    <property type="match status" value="1"/>
</dbReference>
<evidence type="ECO:0000256" key="2">
    <source>
        <dbReference type="ARBA" id="ARBA00022737"/>
    </source>
</evidence>
<reference evidence="6" key="1">
    <citation type="journal article" date="2013" name="Nature">
        <title>Pan genome of the phytoplankton Emiliania underpins its global distribution.</title>
        <authorList>
            <person name="Read B.A."/>
            <person name="Kegel J."/>
            <person name="Klute M.J."/>
            <person name="Kuo A."/>
            <person name="Lefebvre S.C."/>
            <person name="Maumus F."/>
            <person name="Mayer C."/>
            <person name="Miller J."/>
            <person name="Monier A."/>
            <person name="Salamov A."/>
            <person name="Young J."/>
            <person name="Aguilar M."/>
            <person name="Claverie J.M."/>
            <person name="Frickenhaus S."/>
            <person name="Gonzalez K."/>
            <person name="Herman E.K."/>
            <person name="Lin Y.C."/>
            <person name="Napier J."/>
            <person name="Ogata H."/>
            <person name="Sarno A.F."/>
            <person name="Shmutz J."/>
            <person name="Schroeder D."/>
            <person name="de Vargas C."/>
            <person name="Verret F."/>
            <person name="von Dassow P."/>
            <person name="Valentin K."/>
            <person name="Van de Peer Y."/>
            <person name="Wheeler G."/>
            <person name="Dacks J.B."/>
            <person name="Delwiche C.F."/>
            <person name="Dyhrman S.T."/>
            <person name="Glockner G."/>
            <person name="John U."/>
            <person name="Richards T."/>
            <person name="Worden A.Z."/>
            <person name="Zhang X."/>
            <person name="Grigoriev I.V."/>
            <person name="Allen A.E."/>
            <person name="Bidle K."/>
            <person name="Borodovsky M."/>
            <person name="Bowler C."/>
            <person name="Brownlee C."/>
            <person name="Cock J.M."/>
            <person name="Elias M."/>
            <person name="Gladyshev V.N."/>
            <person name="Groth M."/>
            <person name="Guda C."/>
            <person name="Hadaegh A."/>
            <person name="Iglesias-Rodriguez M.D."/>
            <person name="Jenkins J."/>
            <person name="Jones B.M."/>
            <person name="Lawson T."/>
            <person name="Leese F."/>
            <person name="Lindquist E."/>
            <person name="Lobanov A."/>
            <person name="Lomsadze A."/>
            <person name="Malik S.B."/>
            <person name="Marsh M.E."/>
            <person name="Mackinder L."/>
            <person name="Mock T."/>
            <person name="Mueller-Roeber B."/>
            <person name="Pagarete A."/>
            <person name="Parker M."/>
            <person name="Probert I."/>
            <person name="Quesneville H."/>
            <person name="Raines C."/>
            <person name="Rensing S.A."/>
            <person name="Riano-Pachon D.M."/>
            <person name="Richier S."/>
            <person name="Rokitta S."/>
            <person name="Shiraiwa Y."/>
            <person name="Soanes D.M."/>
            <person name="van der Giezen M."/>
            <person name="Wahlund T.M."/>
            <person name="Williams B."/>
            <person name="Wilson W."/>
            <person name="Wolfe G."/>
            <person name="Wurch L.L."/>
        </authorList>
    </citation>
    <scope>NUCLEOTIDE SEQUENCE</scope>
</reference>
<evidence type="ECO:0000256" key="1">
    <source>
        <dbReference type="ARBA" id="ARBA00022441"/>
    </source>
</evidence>
<dbReference type="PaxDb" id="2903-EOD32333"/>
<dbReference type="PANTHER" id="PTHR46093">
    <property type="entry name" value="ACYL-COA-BINDING DOMAIN-CONTAINING PROTEIN 5"/>
    <property type="match status" value="1"/>
</dbReference>
<dbReference type="Proteomes" id="UP000013827">
    <property type="component" value="Unassembled WGS sequence"/>
</dbReference>
<proteinExistence type="predicted"/>
<evidence type="ECO:0000256" key="3">
    <source>
        <dbReference type="SAM" id="Coils"/>
    </source>
</evidence>
<feature type="coiled-coil region" evidence="3">
    <location>
        <begin position="216"/>
        <end position="271"/>
    </location>
</feature>
<protein>
    <submittedName>
        <fullName evidence="5">Uncharacterized protein</fullName>
    </submittedName>
</protein>
<dbReference type="InterPro" id="IPR015915">
    <property type="entry name" value="Kelch-typ_b-propeller"/>
</dbReference>
<evidence type="ECO:0000256" key="4">
    <source>
        <dbReference type="SAM" id="MobiDB-lite"/>
    </source>
</evidence>
<dbReference type="RefSeq" id="XP_005784762.1">
    <property type="nucleotide sequence ID" value="XM_005784705.1"/>
</dbReference>
<keyword evidence="6" id="KW-1185">Reference proteome</keyword>
<dbReference type="GeneID" id="17277606"/>
<evidence type="ECO:0000313" key="6">
    <source>
        <dbReference type="Proteomes" id="UP000013827"/>
    </source>
</evidence>
<dbReference type="PANTHER" id="PTHR46093:SF18">
    <property type="entry name" value="FIBRONECTIN TYPE-III DOMAIN-CONTAINING PROTEIN"/>
    <property type="match status" value="1"/>
</dbReference>
<reference evidence="5" key="2">
    <citation type="submission" date="2024-10" db="UniProtKB">
        <authorList>
            <consortium name="EnsemblProtists"/>
        </authorList>
    </citation>
    <scope>IDENTIFICATION</scope>
</reference>
<dbReference type="EnsemblProtists" id="EOD32333">
    <property type="protein sequence ID" value="EOD32333"/>
    <property type="gene ID" value="EMIHUDRAFT_112460"/>
</dbReference>
<dbReference type="HOGENOM" id="CLU_075440_0_0_1"/>
<dbReference type="eggNOG" id="KOG0379">
    <property type="taxonomic scope" value="Eukaryota"/>
</dbReference>
<keyword evidence="2" id="KW-0677">Repeat</keyword>
<feature type="region of interest" description="Disordered" evidence="4">
    <location>
        <begin position="112"/>
        <end position="133"/>
    </location>
</feature>